<dbReference type="OMA" id="RRHFKIC"/>
<evidence type="ECO:0000313" key="2">
    <source>
        <dbReference type="Ensembl" id="ENSGGOP00000051088.1"/>
    </source>
</evidence>
<reference evidence="2" key="3">
    <citation type="submission" date="2025-08" db="UniProtKB">
        <authorList>
            <consortium name="Ensembl"/>
        </authorList>
    </citation>
    <scope>IDENTIFICATION</scope>
</reference>
<keyword evidence="3" id="KW-1185">Reference proteome</keyword>
<dbReference type="Proteomes" id="UP000001519">
    <property type="component" value="Chromosome 20"/>
</dbReference>
<dbReference type="Ensembl" id="ENSGGOT00000064171.1">
    <property type="protein sequence ID" value="ENSGGOP00000051088.1"/>
    <property type="gene ID" value="ENSGGOG00000037355.1"/>
</dbReference>
<protein>
    <submittedName>
        <fullName evidence="2">Uncharacterized protein</fullName>
    </submittedName>
</protein>
<dbReference type="InParanoid" id="A0A2I2ZVE7"/>
<organism evidence="2 3">
    <name type="scientific">Gorilla gorilla gorilla</name>
    <name type="common">Western lowland gorilla</name>
    <dbReference type="NCBI Taxonomy" id="9595"/>
    <lineage>
        <taxon>Eukaryota</taxon>
        <taxon>Metazoa</taxon>
        <taxon>Chordata</taxon>
        <taxon>Craniata</taxon>
        <taxon>Vertebrata</taxon>
        <taxon>Euteleostomi</taxon>
        <taxon>Mammalia</taxon>
        <taxon>Eutheria</taxon>
        <taxon>Euarchontoglires</taxon>
        <taxon>Primates</taxon>
        <taxon>Haplorrhini</taxon>
        <taxon>Catarrhini</taxon>
        <taxon>Hominidae</taxon>
        <taxon>Gorilla</taxon>
    </lineage>
</organism>
<dbReference type="AlphaFoldDB" id="A0A2I2ZVE7"/>
<proteinExistence type="predicted"/>
<feature type="region of interest" description="Disordered" evidence="1">
    <location>
        <begin position="1"/>
        <end position="73"/>
    </location>
</feature>
<sequence length="110" mass="12138">MSRNQISEERDLPGSHTERPSFPFPSLITVHGQHSKPSSNPSYASKSSFPTVFPDTLLHTPEPHSVQASSVSSQRLTACSARLDQQPLRRHFKICVPGSCLPSQPRESDT</sequence>
<accession>A0A2I2ZVE7</accession>
<evidence type="ECO:0000256" key="1">
    <source>
        <dbReference type="SAM" id="MobiDB-lite"/>
    </source>
</evidence>
<reference evidence="2" key="4">
    <citation type="submission" date="2025-09" db="UniProtKB">
        <authorList>
            <consortium name="Ensembl"/>
        </authorList>
    </citation>
    <scope>IDENTIFICATION</scope>
</reference>
<dbReference type="EMBL" id="CABD030116644">
    <property type="status" value="NOT_ANNOTATED_CDS"/>
    <property type="molecule type" value="Genomic_DNA"/>
</dbReference>
<reference evidence="3" key="1">
    <citation type="submission" date="2011-05" db="EMBL/GenBank/DDBJ databases">
        <title>Insights into the evolution of the great apes provided by the gorilla genome.</title>
        <authorList>
            <person name="Scally A."/>
        </authorList>
    </citation>
    <scope>NUCLEOTIDE SEQUENCE [LARGE SCALE GENOMIC DNA]</scope>
</reference>
<feature type="compositionally biased region" description="Low complexity" evidence="1">
    <location>
        <begin position="35"/>
        <end position="48"/>
    </location>
</feature>
<evidence type="ECO:0000313" key="3">
    <source>
        <dbReference type="Proteomes" id="UP000001519"/>
    </source>
</evidence>
<dbReference type="GeneTree" id="ENSGT00910000147645"/>
<reference evidence="2 3" key="2">
    <citation type="journal article" date="2012" name="Nature">
        <title>Insights into hominid evolution from the gorilla genome sequence.</title>
        <authorList>
            <person name="Scally A."/>
            <person name="Dutheil J.Y."/>
            <person name="Hillier L.W."/>
            <person name="Jordan G.E."/>
            <person name="Goodhead I."/>
            <person name="Herrero J."/>
            <person name="Hobolth A."/>
            <person name="Lappalainen T."/>
            <person name="Mailund T."/>
            <person name="Marques-Bonet T."/>
            <person name="McCarthy S."/>
            <person name="Montgomery S.H."/>
            <person name="Schwalie P.C."/>
            <person name="Tang Y.A."/>
            <person name="Ward M.C."/>
            <person name="Xue Y."/>
            <person name="Yngvadottir B."/>
            <person name="Alkan C."/>
            <person name="Andersen L.N."/>
            <person name="Ayub Q."/>
            <person name="Ball E.V."/>
            <person name="Beal K."/>
            <person name="Bradley B.J."/>
            <person name="Chen Y."/>
            <person name="Clee C.M."/>
            <person name="Fitzgerald S."/>
            <person name="Graves T.A."/>
            <person name="Gu Y."/>
            <person name="Heath P."/>
            <person name="Heger A."/>
            <person name="Karakoc E."/>
            <person name="Kolb-Kokocinski A."/>
            <person name="Laird G.K."/>
            <person name="Lunter G."/>
            <person name="Meader S."/>
            <person name="Mort M."/>
            <person name="Mullikin J.C."/>
            <person name="Munch K."/>
            <person name="O'Connor T.D."/>
            <person name="Phillips A.D."/>
            <person name="Prado-Martinez J."/>
            <person name="Rogers A.S."/>
            <person name="Sajjadian S."/>
            <person name="Schmidt D."/>
            <person name="Shaw K."/>
            <person name="Simpson J.T."/>
            <person name="Stenson P.D."/>
            <person name="Turner D.J."/>
            <person name="Vigilant L."/>
            <person name="Vilella A.J."/>
            <person name="Whitener W."/>
            <person name="Zhu B."/>
            <person name="Cooper D.N."/>
            <person name="de Jong P."/>
            <person name="Dermitzakis E.T."/>
            <person name="Eichler E.E."/>
            <person name="Flicek P."/>
            <person name="Goldman N."/>
            <person name="Mundy N.I."/>
            <person name="Ning Z."/>
            <person name="Odom D.T."/>
            <person name="Ponting C.P."/>
            <person name="Quail M.A."/>
            <person name="Ryder O.A."/>
            <person name="Searle S.M."/>
            <person name="Warren W.C."/>
            <person name="Wilson R.K."/>
            <person name="Schierup M.H."/>
            <person name="Rogers J."/>
            <person name="Tyler-Smith C."/>
            <person name="Durbin R."/>
        </authorList>
    </citation>
    <scope>NUCLEOTIDE SEQUENCE [LARGE SCALE GENOMIC DNA]</scope>
</reference>
<name>A0A2I2ZVE7_GORGO</name>
<feature type="compositionally biased region" description="Basic and acidic residues" evidence="1">
    <location>
        <begin position="1"/>
        <end position="19"/>
    </location>
</feature>
<dbReference type="Bgee" id="ENSGGOG00000037355">
    <property type="expression patterns" value="Expressed in prefrontal cortex and 2 other cell types or tissues"/>
</dbReference>